<feature type="transmembrane region" description="Helical" evidence="25">
    <location>
        <begin position="141"/>
        <end position="163"/>
    </location>
</feature>
<evidence type="ECO:0000256" key="6">
    <source>
        <dbReference type="ARBA" id="ARBA00023136"/>
    </source>
</evidence>
<comment type="subcellular location">
    <subcellularLocation>
        <location evidence="1">Lysosome membrane</location>
        <topology evidence="1">Multi-pass membrane protein</topology>
    </subcellularLocation>
</comment>
<dbReference type="Proteomes" id="UP000664414">
    <property type="component" value="Unassembled WGS sequence"/>
</dbReference>
<organism evidence="27 28">
    <name type="scientific">Candidatus Paracaedimonas acanthamoebae</name>
    <dbReference type="NCBI Taxonomy" id="244581"/>
    <lineage>
        <taxon>Bacteria</taxon>
        <taxon>Pseudomonadati</taxon>
        <taxon>Pseudomonadota</taxon>
        <taxon>Alphaproteobacteria</taxon>
        <taxon>Holosporales</taxon>
        <taxon>Caedimonadaceae</taxon>
        <taxon>Candidatus Paracaedimonas</taxon>
    </lineage>
</organism>
<evidence type="ECO:0000256" key="23">
    <source>
        <dbReference type="ARBA" id="ARBA00045709"/>
    </source>
</evidence>
<keyword evidence="5 25" id="KW-1133">Transmembrane helix</keyword>
<evidence type="ECO:0000256" key="13">
    <source>
        <dbReference type="ARBA" id="ARBA00044893"/>
    </source>
</evidence>
<dbReference type="InterPro" id="IPR052187">
    <property type="entry name" value="MFSD1"/>
</dbReference>
<feature type="transmembrane region" description="Helical" evidence="25">
    <location>
        <begin position="169"/>
        <end position="191"/>
    </location>
</feature>
<dbReference type="InterPro" id="IPR020846">
    <property type="entry name" value="MFS_dom"/>
</dbReference>
<evidence type="ECO:0000256" key="19">
    <source>
        <dbReference type="ARBA" id="ARBA00044919"/>
    </source>
</evidence>
<reference evidence="27" key="1">
    <citation type="submission" date="2021-02" db="EMBL/GenBank/DDBJ databases">
        <title>Thiocyanate and organic carbon inputs drive convergent selection for specific autotrophic Afipia and Thiobacillus strains within complex microbiomes.</title>
        <authorList>
            <person name="Huddy R.J."/>
            <person name="Sachdeva R."/>
            <person name="Kadzinga F."/>
            <person name="Kantor R.S."/>
            <person name="Harrison S.T.L."/>
            <person name="Banfield J.F."/>
        </authorList>
    </citation>
    <scope>NUCLEOTIDE SEQUENCE</scope>
    <source>
        <strain evidence="27">SCN18_10_11_15_R4_P_38_20</strain>
    </source>
</reference>
<dbReference type="AlphaFoldDB" id="A0A8J7Q186"/>
<feature type="transmembrane region" description="Helical" evidence="25">
    <location>
        <begin position="294"/>
        <end position="312"/>
    </location>
</feature>
<feature type="transmembrane region" description="Helical" evidence="25">
    <location>
        <begin position="224"/>
        <end position="248"/>
    </location>
</feature>
<comment type="similarity">
    <text evidence="2">Belongs to the major facilitator superfamily.</text>
</comment>
<feature type="transmembrane region" description="Helical" evidence="25">
    <location>
        <begin position="42"/>
        <end position="62"/>
    </location>
</feature>
<comment type="catalytic activity">
    <reaction evidence="8">
        <text>L-lysyl-L-alanine(out) = L-lysyl-L-alanine(in)</text>
        <dbReference type="Rhea" id="RHEA:79399"/>
        <dbReference type="ChEBI" id="CHEBI:229954"/>
    </reaction>
</comment>
<evidence type="ECO:0000259" key="26">
    <source>
        <dbReference type="PROSITE" id="PS50850"/>
    </source>
</evidence>
<evidence type="ECO:0000256" key="9">
    <source>
        <dbReference type="ARBA" id="ARBA00044878"/>
    </source>
</evidence>
<dbReference type="Gene3D" id="1.20.1250.20">
    <property type="entry name" value="MFS general substrate transporter like domains"/>
    <property type="match status" value="2"/>
</dbReference>
<dbReference type="InterPro" id="IPR036259">
    <property type="entry name" value="MFS_trans_sf"/>
</dbReference>
<name>A0A8J7Q186_9PROT</name>
<keyword evidence="3" id="KW-0813">Transport</keyword>
<evidence type="ECO:0000256" key="25">
    <source>
        <dbReference type="SAM" id="Phobius"/>
    </source>
</evidence>
<dbReference type="GO" id="GO:0005765">
    <property type="term" value="C:lysosomal membrane"/>
    <property type="evidence" value="ECO:0007669"/>
    <property type="project" value="UniProtKB-SubCell"/>
</dbReference>
<evidence type="ECO:0000313" key="27">
    <source>
        <dbReference type="EMBL" id="MBN9413268.1"/>
    </source>
</evidence>
<comment type="catalytic activity">
    <reaction evidence="18">
        <text>L-histidyl-L-alpha-amino acid(out) = L-histidyl-L-alpha-amino acid(in)</text>
        <dbReference type="Rhea" id="RHEA:79379"/>
        <dbReference type="ChEBI" id="CHEBI:229964"/>
    </reaction>
</comment>
<evidence type="ECO:0000256" key="3">
    <source>
        <dbReference type="ARBA" id="ARBA00022448"/>
    </source>
</evidence>
<feature type="transmembrane region" description="Helical" evidence="25">
    <location>
        <begin position="112"/>
        <end position="134"/>
    </location>
</feature>
<evidence type="ECO:0000256" key="7">
    <source>
        <dbReference type="ARBA" id="ARBA00023228"/>
    </source>
</evidence>
<comment type="catalytic activity">
    <reaction evidence="10">
        <text>L-alpha-aminoacyl-L-arginine(out) = L-alpha-aminoacyl-L-arginine(in)</text>
        <dbReference type="Rhea" id="RHEA:79367"/>
        <dbReference type="ChEBI" id="CHEBI:229968"/>
    </reaction>
</comment>
<feature type="transmembrane region" description="Helical" evidence="25">
    <location>
        <begin position="83"/>
        <end position="106"/>
    </location>
</feature>
<keyword evidence="7" id="KW-0458">Lysosome</keyword>
<comment type="catalytic activity">
    <reaction evidence="20">
        <text>L-lysyl-glycine(out) = L-lysyl-glycine(in)</text>
        <dbReference type="Rhea" id="RHEA:79407"/>
        <dbReference type="ChEBI" id="CHEBI:191202"/>
    </reaction>
</comment>
<feature type="transmembrane region" description="Helical" evidence="25">
    <location>
        <begin position="393"/>
        <end position="414"/>
    </location>
</feature>
<keyword evidence="6 25" id="KW-0472">Membrane</keyword>
<comment type="subunit">
    <text evidence="24">Homodimer. Interacts with lysosomal protein GLMP (via lumenal domain); the interaction starts while both proteins are still in the endoplasmic reticulum and is required for stabilization of MFSD1 in lysosomes but has no direct effect on its targeting to lysosomes or transporter activity.</text>
</comment>
<feature type="domain" description="Major facilitator superfamily (MFS) profile" evidence="26">
    <location>
        <begin position="1"/>
        <end position="419"/>
    </location>
</feature>
<keyword evidence="4 25" id="KW-0812">Transmembrane</keyword>
<evidence type="ECO:0000256" key="17">
    <source>
        <dbReference type="ARBA" id="ARBA00044903"/>
    </source>
</evidence>
<evidence type="ECO:0000256" key="14">
    <source>
        <dbReference type="ARBA" id="ARBA00044898"/>
    </source>
</evidence>
<comment type="catalytic activity">
    <reaction evidence="15">
        <text>L-arginyl-L-alpha-amino acid(out) = L-arginyl-L-alpha-amino acid(in)</text>
        <dbReference type="Rhea" id="RHEA:79371"/>
        <dbReference type="ChEBI" id="CHEBI:84315"/>
    </reaction>
</comment>
<sequence>MKSIKKTYFMHYLPWAIWLCGGLFYCYQFILRVSPSIMTEELMRAFQVNGYALGVLSAFYYYAYDALQIPLGFIMDRFGPRRVLTFSTSLCVLGSFLFASATILPFAAIGRLLMGAGSACAFIGTLKLATLWFPPQKVGKIIGFTMVLGTIGATSGGAPLAFLLEYIGWRASLLLISGLGLLLALAMWFIIRDKNNTSSSIEPLLPSANDLWKGLSKLLRNSQFWIIATYSSLMYVPLSAFADLWGVPYLSTIYHLERKIAASAIAMIFFGIAIASPITTYLSDYFQTRRYPMIISAIVSVILYAVIIFVPIPLPVMYVLLFLTGISFTGQLLGFAAICEIIPSSMSGLTLGLTNMTVMLSGVIFQPFIGWILDKAWNGKIEQGLPFYTLENWKLALASIPLCLILALSLTYFIRETFTKNPVSS</sequence>
<proteinExistence type="inferred from homology"/>
<comment type="caution">
    <text evidence="27">The sequence shown here is derived from an EMBL/GenBank/DDBJ whole genome shotgun (WGS) entry which is preliminary data.</text>
</comment>
<comment type="catalytic activity">
    <reaction evidence="19">
        <text>L-alanyl-L-lysine(out) = L-alanyl-L-lysine(in)</text>
        <dbReference type="Rhea" id="RHEA:79415"/>
        <dbReference type="ChEBI" id="CHEBI:192470"/>
    </reaction>
</comment>
<comment type="catalytic activity">
    <reaction evidence="12">
        <text>L-lysyl-L-alpha-amino acid(out) = L-lysyl-L-alpha-amino acid(in)</text>
        <dbReference type="Rhea" id="RHEA:79387"/>
        <dbReference type="ChEBI" id="CHEBI:229965"/>
    </reaction>
</comment>
<gene>
    <name evidence="27" type="ORF">J0H12_05025</name>
</gene>
<comment type="catalytic activity">
    <reaction evidence="14">
        <text>L-aspartyl-L-lysine(out) = L-aspartyl-L-lysine(in)</text>
        <dbReference type="Rhea" id="RHEA:79411"/>
        <dbReference type="ChEBI" id="CHEBI:229953"/>
    </reaction>
</comment>
<evidence type="ECO:0000256" key="20">
    <source>
        <dbReference type="ARBA" id="ARBA00044924"/>
    </source>
</evidence>
<evidence type="ECO:0000256" key="1">
    <source>
        <dbReference type="ARBA" id="ARBA00004155"/>
    </source>
</evidence>
<dbReference type="SUPFAM" id="SSF103473">
    <property type="entry name" value="MFS general substrate transporter"/>
    <property type="match status" value="1"/>
</dbReference>
<comment type="catalytic activity">
    <reaction evidence="9">
        <text>L-histidyl-glycine(out) = L-histidyl-glycine(in)</text>
        <dbReference type="Rhea" id="RHEA:79395"/>
        <dbReference type="ChEBI" id="CHEBI:229957"/>
    </reaction>
</comment>
<evidence type="ECO:0000256" key="2">
    <source>
        <dbReference type="ARBA" id="ARBA00008335"/>
    </source>
</evidence>
<evidence type="ECO:0000256" key="15">
    <source>
        <dbReference type="ARBA" id="ARBA00044899"/>
    </source>
</evidence>
<comment type="catalytic activity">
    <reaction evidence="13">
        <text>L-alpha-aminoacyl-L-lysine(out) = L-alpha-aminoacyl-L-lysine(in)</text>
        <dbReference type="Rhea" id="RHEA:79383"/>
        <dbReference type="ChEBI" id="CHEBI:229966"/>
    </reaction>
</comment>
<evidence type="ECO:0000256" key="4">
    <source>
        <dbReference type="ARBA" id="ARBA00022692"/>
    </source>
</evidence>
<feature type="transmembrane region" description="Helical" evidence="25">
    <location>
        <begin position="351"/>
        <end position="373"/>
    </location>
</feature>
<comment type="catalytic activity">
    <reaction evidence="16">
        <text>L-lysyl-L-lysine(out) = L-lysyl-L-lysine(in)</text>
        <dbReference type="Rhea" id="RHEA:79403"/>
        <dbReference type="ChEBI" id="CHEBI:229956"/>
    </reaction>
</comment>
<feature type="transmembrane region" description="Helical" evidence="25">
    <location>
        <begin position="318"/>
        <end position="339"/>
    </location>
</feature>
<dbReference type="GO" id="GO:0022857">
    <property type="term" value="F:transmembrane transporter activity"/>
    <property type="evidence" value="ECO:0007669"/>
    <property type="project" value="InterPro"/>
</dbReference>
<evidence type="ECO:0000256" key="8">
    <source>
        <dbReference type="ARBA" id="ARBA00044876"/>
    </source>
</evidence>
<evidence type="ECO:0000256" key="5">
    <source>
        <dbReference type="ARBA" id="ARBA00022989"/>
    </source>
</evidence>
<dbReference type="PANTHER" id="PTHR23512">
    <property type="entry name" value="MAJOR FACILITATOR SUPERFAMILY DOMAIN-CONTAINING PROTEIN 1"/>
    <property type="match status" value="1"/>
</dbReference>
<dbReference type="Pfam" id="PF07690">
    <property type="entry name" value="MFS_1"/>
    <property type="match status" value="1"/>
</dbReference>
<dbReference type="EMBL" id="JAFKGL010000019">
    <property type="protein sequence ID" value="MBN9413268.1"/>
    <property type="molecule type" value="Genomic_DNA"/>
</dbReference>
<accession>A0A8J7Q186</accession>
<comment type="catalytic activity">
    <reaction evidence="17">
        <text>L-arginyl-glycine(out) = L-arginyl-glycine(in)</text>
        <dbReference type="Rhea" id="RHEA:79391"/>
        <dbReference type="ChEBI" id="CHEBI:229955"/>
    </reaction>
</comment>
<evidence type="ECO:0000256" key="10">
    <source>
        <dbReference type="ARBA" id="ARBA00044881"/>
    </source>
</evidence>
<evidence type="ECO:0000313" key="28">
    <source>
        <dbReference type="Proteomes" id="UP000664414"/>
    </source>
</evidence>
<feature type="transmembrane region" description="Helical" evidence="25">
    <location>
        <begin position="12"/>
        <end position="30"/>
    </location>
</feature>
<comment type="catalytic activity">
    <reaction evidence="11">
        <text>L-alpha-aminoacyl-L-histidine(out) = L-alpha-aminoacyl-L-histidine(in)</text>
        <dbReference type="Rhea" id="RHEA:79375"/>
        <dbReference type="ChEBI" id="CHEBI:229967"/>
    </reaction>
</comment>
<evidence type="ECO:0000256" key="22">
    <source>
        <dbReference type="ARBA" id="ARBA00045018"/>
    </source>
</evidence>
<evidence type="ECO:0000256" key="21">
    <source>
        <dbReference type="ARBA" id="ARBA00044985"/>
    </source>
</evidence>
<evidence type="ECO:0000256" key="11">
    <source>
        <dbReference type="ARBA" id="ARBA00044884"/>
    </source>
</evidence>
<evidence type="ECO:0000256" key="24">
    <source>
        <dbReference type="ARBA" id="ARBA00046376"/>
    </source>
</evidence>
<evidence type="ECO:0000256" key="16">
    <source>
        <dbReference type="ARBA" id="ARBA00044900"/>
    </source>
</evidence>
<protein>
    <recommendedName>
        <fullName evidence="21">Lysosomal dipeptide transporter MFSD1</fullName>
    </recommendedName>
    <alternativeName>
        <fullName evidence="22">Major facilitator superfamily domain-containing protein 1</fullName>
    </alternativeName>
</protein>
<evidence type="ECO:0000256" key="12">
    <source>
        <dbReference type="ARBA" id="ARBA00044891"/>
    </source>
</evidence>
<dbReference type="InterPro" id="IPR011701">
    <property type="entry name" value="MFS"/>
</dbReference>
<dbReference type="PANTHER" id="PTHR23512:SF3">
    <property type="entry name" value="MAJOR FACILITATOR SUPERFAMILY DOMAIN-CONTAINING PROTEIN 1"/>
    <property type="match status" value="1"/>
</dbReference>
<dbReference type="PROSITE" id="PS50850">
    <property type="entry name" value="MFS"/>
    <property type="match status" value="1"/>
</dbReference>
<feature type="transmembrane region" description="Helical" evidence="25">
    <location>
        <begin position="260"/>
        <end position="282"/>
    </location>
</feature>
<evidence type="ECO:0000256" key="18">
    <source>
        <dbReference type="ARBA" id="ARBA00044912"/>
    </source>
</evidence>
<comment type="function">
    <text evidence="23">Lysosomal dipeptide uniporter that selectively exports lysine, arginine or histidine-containing dipeptides with a net positive charge from the lysosome lumen into the cytosol. Could play a role in a specific type of protein O-glycosylation indirectly regulating macrophages migration and tissue invasion. Also essential for liver homeostasis.</text>
</comment>